<comment type="caution">
    <text evidence="1">The sequence shown here is derived from an EMBL/GenBank/DDBJ whole genome shotgun (WGS) entry which is preliminary data.</text>
</comment>
<gene>
    <name evidence="1" type="ORF">AVEN_266818_1</name>
</gene>
<evidence type="ECO:0000313" key="2">
    <source>
        <dbReference type="Proteomes" id="UP000499080"/>
    </source>
</evidence>
<keyword evidence="2" id="KW-1185">Reference proteome</keyword>
<proteinExistence type="predicted"/>
<sequence length="98" mass="10780">MNRITPKLQITSPTNMCRWNSSADSFPLTSSEASRGDAQGGCTCRGRGAMSSGRSGATIEFSRPLHKYSDARTHCCQPQNRFRVSRNFILRTPPSLTA</sequence>
<dbReference type="AlphaFoldDB" id="A0A4Y2T6F4"/>
<name>A0A4Y2T6F4_ARAVE</name>
<protein>
    <submittedName>
        <fullName evidence="1">Uncharacterized protein</fullName>
    </submittedName>
</protein>
<dbReference type="EMBL" id="BGPR01026453">
    <property type="protein sequence ID" value="GBN96192.1"/>
    <property type="molecule type" value="Genomic_DNA"/>
</dbReference>
<accession>A0A4Y2T6F4</accession>
<dbReference type="Proteomes" id="UP000499080">
    <property type="component" value="Unassembled WGS sequence"/>
</dbReference>
<reference evidence="1 2" key="1">
    <citation type="journal article" date="2019" name="Sci. Rep.">
        <title>Orb-weaving spider Araneus ventricosus genome elucidates the spidroin gene catalogue.</title>
        <authorList>
            <person name="Kono N."/>
            <person name="Nakamura H."/>
            <person name="Ohtoshi R."/>
            <person name="Moran D.A.P."/>
            <person name="Shinohara A."/>
            <person name="Yoshida Y."/>
            <person name="Fujiwara M."/>
            <person name="Mori M."/>
            <person name="Tomita M."/>
            <person name="Arakawa K."/>
        </authorList>
    </citation>
    <scope>NUCLEOTIDE SEQUENCE [LARGE SCALE GENOMIC DNA]</scope>
</reference>
<evidence type="ECO:0000313" key="1">
    <source>
        <dbReference type="EMBL" id="GBN96192.1"/>
    </source>
</evidence>
<organism evidence="1 2">
    <name type="scientific">Araneus ventricosus</name>
    <name type="common">Orbweaver spider</name>
    <name type="synonym">Epeira ventricosa</name>
    <dbReference type="NCBI Taxonomy" id="182803"/>
    <lineage>
        <taxon>Eukaryota</taxon>
        <taxon>Metazoa</taxon>
        <taxon>Ecdysozoa</taxon>
        <taxon>Arthropoda</taxon>
        <taxon>Chelicerata</taxon>
        <taxon>Arachnida</taxon>
        <taxon>Araneae</taxon>
        <taxon>Araneomorphae</taxon>
        <taxon>Entelegynae</taxon>
        <taxon>Araneoidea</taxon>
        <taxon>Araneidae</taxon>
        <taxon>Araneus</taxon>
    </lineage>
</organism>